<dbReference type="Pfam" id="PF00642">
    <property type="entry name" value="zf-CCCH"/>
    <property type="match status" value="1"/>
</dbReference>
<evidence type="ECO:0000256" key="2">
    <source>
        <dbReference type="ARBA" id="ARBA00022771"/>
    </source>
</evidence>
<reference evidence="6" key="1">
    <citation type="journal article" date="2014" name="PLoS Genet.">
        <title>The Genome of Spironucleus salmonicida Highlights a Fish Pathogen Adapted to Fluctuating Environments.</title>
        <authorList>
            <person name="Xu F."/>
            <person name="Jerlstrom-Hultqvist J."/>
            <person name="Einarsson E."/>
            <person name="Astvaldsson A."/>
            <person name="Svard S.G."/>
            <person name="Andersson J.O."/>
        </authorList>
    </citation>
    <scope>NUCLEOTIDE SEQUENCE</scope>
</reference>
<evidence type="ECO:0000256" key="4">
    <source>
        <dbReference type="PROSITE-ProRule" id="PRU00723"/>
    </source>
</evidence>
<dbReference type="InterPro" id="IPR000571">
    <property type="entry name" value="Znf_CCCH"/>
</dbReference>
<keyword evidence="1 4" id="KW-0479">Metal-binding</keyword>
<dbReference type="InterPro" id="IPR036855">
    <property type="entry name" value="Znf_CCCH_sf"/>
</dbReference>
<sequence length="99" mass="11687">MKLQFKRSSMVESKEKLPNNYCKQYFEQGFCKFGQDCKFQHLQQGGFQKQSRCKNCGSFITILLISCNCQVCKDCQLELYKQKNLKCIRCERMSNGLFK</sequence>
<feature type="zinc finger region" description="C3H1-type" evidence="4">
    <location>
        <begin position="16"/>
        <end position="44"/>
    </location>
</feature>
<keyword evidence="3 4" id="KW-0862">Zinc</keyword>
<feature type="domain" description="C3H1-type" evidence="5">
    <location>
        <begin position="16"/>
        <end position="44"/>
    </location>
</feature>
<name>V6LCQ1_9EUKA</name>
<protein>
    <submittedName>
        <fullName evidence="6">Cysteine-rich protein</fullName>
    </submittedName>
</protein>
<dbReference type="AlphaFoldDB" id="V6LCQ1"/>
<evidence type="ECO:0000256" key="1">
    <source>
        <dbReference type="ARBA" id="ARBA00022723"/>
    </source>
</evidence>
<evidence type="ECO:0000313" key="6">
    <source>
        <dbReference type="EMBL" id="EST42260.1"/>
    </source>
</evidence>
<gene>
    <name evidence="6" type="ORF">SS50377_18560</name>
</gene>
<dbReference type="EMBL" id="KI546166">
    <property type="protein sequence ID" value="EST42260.1"/>
    <property type="molecule type" value="Genomic_DNA"/>
</dbReference>
<dbReference type="SUPFAM" id="SSF90229">
    <property type="entry name" value="CCCH zinc finger"/>
    <property type="match status" value="1"/>
</dbReference>
<evidence type="ECO:0000256" key="3">
    <source>
        <dbReference type="ARBA" id="ARBA00022833"/>
    </source>
</evidence>
<evidence type="ECO:0000259" key="5">
    <source>
        <dbReference type="PROSITE" id="PS50103"/>
    </source>
</evidence>
<proteinExistence type="predicted"/>
<dbReference type="PROSITE" id="PS50103">
    <property type="entry name" value="ZF_C3H1"/>
    <property type="match status" value="1"/>
</dbReference>
<keyword evidence="2 4" id="KW-0863">Zinc-finger</keyword>
<organism evidence="6">
    <name type="scientific">Spironucleus salmonicida</name>
    <dbReference type="NCBI Taxonomy" id="348837"/>
    <lineage>
        <taxon>Eukaryota</taxon>
        <taxon>Metamonada</taxon>
        <taxon>Diplomonadida</taxon>
        <taxon>Hexamitidae</taxon>
        <taxon>Hexamitinae</taxon>
        <taxon>Spironucleus</taxon>
    </lineage>
</organism>
<accession>V6LCQ1</accession>
<dbReference type="GO" id="GO:0008270">
    <property type="term" value="F:zinc ion binding"/>
    <property type="evidence" value="ECO:0007669"/>
    <property type="project" value="UniProtKB-KW"/>
</dbReference>